<dbReference type="InterPro" id="IPR010067">
    <property type="entry name" value="ABC_SsuA_sub-bd"/>
</dbReference>
<dbReference type="CDD" id="cd13553">
    <property type="entry name" value="PBP2_NrtA_CpmA_like"/>
    <property type="match status" value="1"/>
</dbReference>
<organism evidence="11 12">
    <name type="scientific">Oerskovia jenensis</name>
    <dbReference type="NCBI Taxonomy" id="162169"/>
    <lineage>
        <taxon>Bacteria</taxon>
        <taxon>Bacillati</taxon>
        <taxon>Actinomycetota</taxon>
        <taxon>Actinomycetes</taxon>
        <taxon>Micrococcales</taxon>
        <taxon>Cellulomonadaceae</taxon>
        <taxon>Oerskovia</taxon>
    </lineage>
</organism>
<dbReference type="PANTHER" id="PTHR30024">
    <property type="entry name" value="ALIPHATIC SULFONATES-BINDING PROTEIN-RELATED"/>
    <property type="match status" value="1"/>
</dbReference>
<dbReference type="EMBL" id="JAFBBO010000001">
    <property type="protein sequence ID" value="MBM7478224.1"/>
    <property type="molecule type" value="Genomic_DNA"/>
</dbReference>
<gene>
    <name evidence="11" type="ORF">JOD49_001144</name>
</gene>
<evidence type="ECO:0000313" key="11">
    <source>
        <dbReference type="EMBL" id="MBM7478224.1"/>
    </source>
</evidence>
<feature type="signal peptide" evidence="10">
    <location>
        <begin position="1"/>
        <end position="39"/>
    </location>
</feature>
<evidence type="ECO:0000256" key="9">
    <source>
        <dbReference type="SAM" id="MobiDB-lite"/>
    </source>
</evidence>
<proteinExistence type="inferred from homology"/>
<keyword evidence="4" id="KW-0813">Transport</keyword>
<dbReference type="SUPFAM" id="SSF53850">
    <property type="entry name" value="Periplasmic binding protein-like II"/>
    <property type="match status" value="1"/>
</dbReference>
<evidence type="ECO:0000256" key="2">
    <source>
        <dbReference type="ARBA" id="ARBA00004533"/>
    </source>
</evidence>
<accession>A0ABS2LCR9</accession>
<keyword evidence="5" id="KW-1003">Cell membrane</keyword>
<keyword evidence="6" id="KW-0997">Cell inner membrane</keyword>
<dbReference type="Proteomes" id="UP000698059">
    <property type="component" value="Unassembled WGS sequence"/>
</dbReference>
<evidence type="ECO:0000256" key="10">
    <source>
        <dbReference type="SAM" id="SignalP"/>
    </source>
</evidence>
<keyword evidence="8" id="KW-0472">Membrane</keyword>
<evidence type="ECO:0000256" key="7">
    <source>
        <dbReference type="ARBA" id="ARBA00022729"/>
    </source>
</evidence>
<evidence type="ECO:0000256" key="8">
    <source>
        <dbReference type="ARBA" id="ARBA00023136"/>
    </source>
</evidence>
<comment type="similarity">
    <text evidence="3">Belongs to the bacterial solute-binding protein SsuA/TauA family.</text>
</comment>
<evidence type="ECO:0000256" key="4">
    <source>
        <dbReference type="ARBA" id="ARBA00022448"/>
    </source>
</evidence>
<feature type="chain" id="PRO_5047093392" evidence="10">
    <location>
        <begin position="40"/>
        <end position="376"/>
    </location>
</feature>
<dbReference type="Pfam" id="PF13379">
    <property type="entry name" value="NMT1_2"/>
    <property type="match status" value="1"/>
</dbReference>
<evidence type="ECO:0000256" key="1">
    <source>
        <dbReference type="ARBA" id="ARBA00004418"/>
    </source>
</evidence>
<feature type="compositionally biased region" description="Polar residues" evidence="9">
    <location>
        <begin position="1"/>
        <end position="13"/>
    </location>
</feature>
<evidence type="ECO:0000256" key="6">
    <source>
        <dbReference type="ARBA" id="ARBA00022519"/>
    </source>
</evidence>
<keyword evidence="12" id="KW-1185">Reference proteome</keyword>
<dbReference type="RefSeq" id="WP_205306353.1">
    <property type="nucleotide sequence ID" value="NZ_BAAAVF010000018.1"/>
</dbReference>
<protein>
    <submittedName>
        <fullName evidence="11">NitT/TauT family transport system substrate-binding protein</fullName>
    </submittedName>
</protein>
<feature type="region of interest" description="Disordered" evidence="9">
    <location>
        <begin position="1"/>
        <end position="22"/>
    </location>
</feature>
<comment type="subcellular location">
    <subcellularLocation>
        <location evidence="2">Cell inner membrane</location>
    </subcellularLocation>
    <subcellularLocation>
        <location evidence="1">Periplasm</location>
    </subcellularLocation>
</comment>
<dbReference type="InterPro" id="IPR044527">
    <property type="entry name" value="NrtA/CpmA_ABC-bd_dom"/>
</dbReference>
<evidence type="ECO:0000313" key="12">
    <source>
        <dbReference type="Proteomes" id="UP000698059"/>
    </source>
</evidence>
<dbReference type="NCBIfam" id="TIGR01728">
    <property type="entry name" value="SsuA_fam"/>
    <property type="match status" value="1"/>
</dbReference>
<evidence type="ECO:0000256" key="5">
    <source>
        <dbReference type="ARBA" id="ARBA00022475"/>
    </source>
</evidence>
<comment type="caution">
    <text evidence="11">The sequence shown here is derived from an EMBL/GenBank/DDBJ whole genome shotgun (WGS) entry which is preliminary data.</text>
</comment>
<keyword evidence="7 10" id="KW-0732">Signal</keyword>
<evidence type="ECO:0000256" key="3">
    <source>
        <dbReference type="ARBA" id="ARBA00010742"/>
    </source>
</evidence>
<sequence>MNPSSRPTRTSRAGTPRHRSTTARSVVAALAVAPLLLLAACSTDTSDAADAPAASSGAADELRLGYFANVTHAPALVGVAGGQFEEALGDTKLTTQVFNAGPAAIEALNAGAIDATFIGPNPAINNFVKSNGEAVRIIAGSTSGGAQLVVRDGIDTAADLKGTKIASPQLGGTQDVALRAWLTENGLKNDIQGGGDVAVTPTENAQTLTLFQNGELDGGWLPEPWASRLVLDAGAHVLVDEKDLWEDGQFLTTHLIVRTDFLEEHPETVEALLRGEVAAIDWLDANPDEAKTLVNGEIEKIAGKPLSDEVLDRAFTNITFTTDPLAGTLNTLLEDGVTAGTTTEADLNGIYDLSLLNKVLTEAGQPTVSAAGLGKE</sequence>
<dbReference type="Gene3D" id="3.40.190.10">
    <property type="entry name" value="Periplasmic binding protein-like II"/>
    <property type="match status" value="2"/>
</dbReference>
<dbReference type="PANTHER" id="PTHR30024:SF47">
    <property type="entry name" value="TAURINE-BINDING PERIPLASMIC PROTEIN"/>
    <property type="match status" value="1"/>
</dbReference>
<reference evidence="11 12" key="1">
    <citation type="submission" date="2021-01" db="EMBL/GenBank/DDBJ databases">
        <title>Sequencing the genomes of 1000 actinobacteria strains.</title>
        <authorList>
            <person name="Klenk H.-P."/>
        </authorList>
    </citation>
    <scope>NUCLEOTIDE SEQUENCE [LARGE SCALE GENOMIC DNA]</scope>
    <source>
        <strain evidence="11 12">DSM 46000</strain>
    </source>
</reference>
<name>A0ABS2LCR9_9CELL</name>